<feature type="transmembrane region" description="Helical" evidence="1">
    <location>
        <begin position="76"/>
        <end position="97"/>
    </location>
</feature>
<proteinExistence type="predicted"/>
<dbReference type="OrthoDB" id="6384283at2"/>
<keyword evidence="1" id="KW-0472">Membrane</keyword>
<dbReference type="RefSeq" id="WP_133474163.1">
    <property type="nucleotide sequence ID" value="NZ_SNWP01000011.1"/>
</dbReference>
<dbReference type="Proteomes" id="UP000295741">
    <property type="component" value="Unassembled WGS sequence"/>
</dbReference>
<name>A0A4R6IVA8_9BACT</name>
<evidence type="ECO:0000313" key="2">
    <source>
        <dbReference type="EMBL" id="TDO26301.1"/>
    </source>
</evidence>
<organism evidence="2 3">
    <name type="scientific">Sediminibacterium goheungense</name>
    <dbReference type="NCBI Taxonomy" id="1086393"/>
    <lineage>
        <taxon>Bacteria</taxon>
        <taxon>Pseudomonadati</taxon>
        <taxon>Bacteroidota</taxon>
        <taxon>Chitinophagia</taxon>
        <taxon>Chitinophagales</taxon>
        <taxon>Chitinophagaceae</taxon>
        <taxon>Sediminibacterium</taxon>
    </lineage>
</organism>
<dbReference type="EMBL" id="SNWP01000011">
    <property type="protein sequence ID" value="TDO26301.1"/>
    <property type="molecule type" value="Genomic_DNA"/>
</dbReference>
<accession>A0A4R6IVA8</accession>
<feature type="transmembrane region" description="Helical" evidence="1">
    <location>
        <begin position="38"/>
        <end position="55"/>
    </location>
</feature>
<comment type="caution">
    <text evidence="2">The sequence shown here is derived from an EMBL/GenBank/DDBJ whole genome shotgun (WGS) entry which is preliminary data.</text>
</comment>
<evidence type="ECO:0000313" key="3">
    <source>
        <dbReference type="Proteomes" id="UP000295741"/>
    </source>
</evidence>
<keyword evidence="1" id="KW-0812">Transmembrane</keyword>
<feature type="transmembrane region" description="Helical" evidence="1">
    <location>
        <begin position="5"/>
        <end position="26"/>
    </location>
</feature>
<reference evidence="2 3" key="1">
    <citation type="submission" date="2019-03" db="EMBL/GenBank/DDBJ databases">
        <title>Genomic Encyclopedia of Archaeal and Bacterial Type Strains, Phase II (KMG-II): from individual species to whole genera.</title>
        <authorList>
            <person name="Goeker M."/>
        </authorList>
    </citation>
    <scope>NUCLEOTIDE SEQUENCE [LARGE SCALE GENOMIC DNA]</scope>
    <source>
        <strain evidence="2 3">DSM 28323</strain>
    </source>
</reference>
<evidence type="ECO:0000256" key="1">
    <source>
        <dbReference type="SAM" id="Phobius"/>
    </source>
</evidence>
<keyword evidence="3" id="KW-1185">Reference proteome</keyword>
<keyword evidence="1" id="KW-1133">Transmembrane helix</keyword>
<sequence length="178" mass="20253">MKKNVFIFGLILGALLLGHMFYMVHLLYTKPDLQTNDIVGYAAMIVVFSLTFFGIRNYRNKELDGIISLGKAFKTGAFIALLGSTMYVLVWLFYYYLFVPDFIDVYSAHVINTCTRNGDTATIIADKTAQMKQLKEMYKSPFFIILMTYAEVLPIGLVVAFVSALVLRRKEKSVENKL</sequence>
<dbReference type="AlphaFoldDB" id="A0A4R6IVA8"/>
<dbReference type="Pfam" id="PF13858">
    <property type="entry name" value="DUF4199"/>
    <property type="match status" value="1"/>
</dbReference>
<protein>
    <submittedName>
        <fullName evidence="2">Uncharacterized protein DUF4199</fullName>
    </submittedName>
</protein>
<gene>
    <name evidence="2" type="ORF">BC659_1607</name>
</gene>
<feature type="transmembrane region" description="Helical" evidence="1">
    <location>
        <begin position="142"/>
        <end position="167"/>
    </location>
</feature>
<dbReference type="InterPro" id="IPR025250">
    <property type="entry name" value="DUF4199"/>
</dbReference>